<reference evidence="1" key="1">
    <citation type="submission" date="2020-12" db="EMBL/GenBank/DDBJ databases">
        <title>Metabolic potential, ecology and presence of endohyphal bacteria is reflected in genomic diversity of Mucoromycotina.</title>
        <authorList>
            <person name="Muszewska A."/>
            <person name="Okrasinska A."/>
            <person name="Steczkiewicz K."/>
            <person name="Drgas O."/>
            <person name="Orlowska M."/>
            <person name="Perlinska-Lenart U."/>
            <person name="Aleksandrzak-Piekarczyk T."/>
            <person name="Szatraj K."/>
            <person name="Zielenkiewicz U."/>
            <person name="Pilsyk S."/>
            <person name="Malc E."/>
            <person name="Mieczkowski P."/>
            <person name="Kruszewska J.S."/>
            <person name="Biernat P."/>
            <person name="Pawlowska J."/>
        </authorList>
    </citation>
    <scope>NUCLEOTIDE SEQUENCE</scope>
    <source>
        <strain evidence="1">WA0000051536</strain>
    </source>
</reference>
<comment type="caution">
    <text evidence="1">The sequence shown here is derived from an EMBL/GenBank/DDBJ whole genome shotgun (WGS) entry which is preliminary data.</text>
</comment>
<sequence>MSKTIFFNAQHSPIGAFASFTLGERGAKGGFGHEIGKPADQNVYIGLESATEEGTFDMLPFYGAPDGVLANYTPEEISKQSKVTRNFPDEAIEREYHACIDTWRAGDLSFRITSPVKKIPDPETAEESSLKDTLLPVVFVDMTVNNSESDKPRRVVFGYGSTDSQKDFALHYMKHNHKNMDQLNGIGCGRNFAIVSCNGPNDPVHARVGFEIETLVTLPEDPTTSLGGCAAMVATIPPNEEKHIRFAICFHRDGMATSGMDARYLYNRWWKDVREVAHYAVENHDRLVMEWQMPDNNLLIVPQLSDDQRFQLVHAVHSYYGSTQLLELDNGKPFWIVNEGEYRMINTLDLVVDHAFFELTMNPWTVKNNLDAYADTHSYYDEVSSPADPTKLLPGGVTFTHDMGVANHISPPQYSAYERPFLTDCFSYMSCEELTNWILTACMYIQVSKDADFVSRRLGLIKECLQSLVNRDHPDPAQRTGVMKLNSSRTKGGAEITTYDSLDTSLGQATENVYIAGKCWASYLALEKVLRDANATAEADLAATQADLCARTMVSAVDKDSSLIPAIINTSTPHPARIIPAIEALVYPLFTGRKDALAKDGKFAEYLQVLTAHYQAILTPGICLFEDGGWKLSSTSDNSWLSKIYLCQFVARNILHQDIDPKADAAHVAWLTAPQNTYWAWSDQIIAGVALGSKYYPRGVTSILWCTEDGNL</sequence>
<keyword evidence="2" id="KW-1185">Reference proteome</keyword>
<evidence type="ECO:0000313" key="1">
    <source>
        <dbReference type="EMBL" id="KAG2188041.1"/>
    </source>
</evidence>
<organism evidence="1 2">
    <name type="scientific">Umbelopsis vinacea</name>
    <dbReference type="NCBI Taxonomy" id="44442"/>
    <lineage>
        <taxon>Eukaryota</taxon>
        <taxon>Fungi</taxon>
        <taxon>Fungi incertae sedis</taxon>
        <taxon>Mucoromycota</taxon>
        <taxon>Mucoromycotina</taxon>
        <taxon>Umbelopsidomycetes</taxon>
        <taxon>Umbelopsidales</taxon>
        <taxon>Umbelopsidaceae</taxon>
        <taxon>Umbelopsis</taxon>
    </lineage>
</organism>
<dbReference type="GO" id="GO:0009044">
    <property type="term" value="F:xylan 1,4-beta-xylosidase activity"/>
    <property type="evidence" value="ECO:0007669"/>
    <property type="project" value="InterPro"/>
</dbReference>
<dbReference type="AlphaFoldDB" id="A0A8H7QAY3"/>
<evidence type="ECO:0008006" key="3">
    <source>
        <dbReference type="Google" id="ProtNLM"/>
    </source>
</evidence>
<dbReference type="OrthoDB" id="2310373at2759"/>
<proteinExistence type="predicted"/>
<dbReference type="GO" id="GO:0005975">
    <property type="term" value="P:carbohydrate metabolic process"/>
    <property type="evidence" value="ECO:0007669"/>
    <property type="project" value="InterPro"/>
</dbReference>
<dbReference type="Proteomes" id="UP000612746">
    <property type="component" value="Unassembled WGS sequence"/>
</dbReference>
<dbReference type="InterPro" id="IPR000852">
    <property type="entry name" value="Glyco_hydro_52"/>
</dbReference>
<accession>A0A8H7QAY3</accession>
<dbReference type="Pfam" id="PF03512">
    <property type="entry name" value="Glyco_hydro_52"/>
    <property type="match status" value="1"/>
</dbReference>
<dbReference type="EMBL" id="JAEPRA010000002">
    <property type="protein sequence ID" value="KAG2188041.1"/>
    <property type="molecule type" value="Genomic_DNA"/>
</dbReference>
<protein>
    <recommendedName>
        <fullName evidence="3">Beta-xylosidase</fullName>
    </recommendedName>
</protein>
<name>A0A8H7QAY3_9FUNG</name>
<dbReference type="PRINTS" id="PR00845">
    <property type="entry name" value="GLHYDRLASE52"/>
</dbReference>
<evidence type="ECO:0000313" key="2">
    <source>
        <dbReference type="Proteomes" id="UP000612746"/>
    </source>
</evidence>
<gene>
    <name evidence="1" type="ORF">INT44_000792</name>
</gene>